<evidence type="ECO:0000256" key="1">
    <source>
        <dbReference type="ARBA" id="ARBA00004496"/>
    </source>
</evidence>
<evidence type="ECO:0000256" key="4">
    <source>
        <dbReference type="ARBA" id="ARBA00022679"/>
    </source>
</evidence>
<comment type="catalytic activity">
    <reaction evidence="8 9">
        <text>butanoate + ATP = butanoyl phosphate + ADP</text>
        <dbReference type="Rhea" id="RHEA:13585"/>
        <dbReference type="ChEBI" id="CHEBI:17968"/>
        <dbReference type="ChEBI" id="CHEBI:30616"/>
        <dbReference type="ChEBI" id="CHEBI:58079"/>
        <dbReference type="ChEBI" id="CHEBI:456216"/>
        <dbReference type="EC" id="2.7.2.7"/>
    </reaction>
</comment>
<dbReference type="Pfam" id="PF00871">
    <property type="entry name" value="Acetate_kinase"/>
    <property type="match status" value="1"/>
</dbReference>
<evidence type="ECO:0000256" key="8">
    <source>
        <dbReference type="ARBA" id="ARBA00048596"/>
    </source>
</evidence>
<evidence type="ECO:0000256" key="10">
    <source>
        <dbReference type="RuleBase" id="RU003835"/>
    </source>
</evidence>
<keyword evidence="4 9" id="KW-0808">Transferase</keyword>
<dbReference type="PROSITE" id="PS01076">
    <property type="entry name" value="ACETATE_KINASE_2"/>
    <property type="match status" value="1"/>
</dbReference>
<evidence type="ECO:0000256" key="7">
    <source>
        <dbReference type="ARBA" id="ARBA00022840"/>
    </source>
</evidence>
<protein>
    <recommendedName>
        <fullName evidence="9">Probable butyrate kinase</fullName>
        <shortName evidence="9">BK</shortName>
        <ecNumber evidence="9">2.7.2.7</ecNumber>
    </recommendedName>
    <alternativeName>
        <fullName evidence="9">Branched-chain carboxylic acid kinase</fullName>
    </alternativeName>
</protein>
<dbReference type="InterPro" id="IPR043129">
    <property type="entry name" value="ATPase_NBD"/>
</dbReference>
<dbReference type="NCBIfam" id="TIGR02707">
    <property type="entry name" value="butyr_kinase"/>
    <property type="match status" value="1"/>
</dbReference>
<dbReference type="Gene3D" id="3.30.420.40">
    <property type="match status" value="2"/>
</dbReference>
<evidence type="ECO:0000256" key="9">
    <source>
        <dbReference type="HAMAP-Rule" id="MF_00542"/>
    </source>
</evidence>
<evidence type="ECO:0000256" key="2">
    <source>
        <dbReference type="ARBA" id="ARBA00008748"/>
    </source>
</evidence>
<keyword evidence="5 9" id="KW-0547">Nucleotide-binding</keyword>
<name>A0ABN1M5A5_9FIRM</name>
<dbReference type="GO" id="GO:0016301">
    <property type="term" value="F:kinase activity"/>
    <property type="evidence" value="ECO:0007669"/>
    <property type="project" value="UniProtKB-KW"/>
</dbReference>
<evidence type="ECO:0000313" key="11">
    <source>
        <dbReference type="EMBL" id="GAA0864432.1"/>
    </source>
</evidence>
<dbReference type="EMBL" id="BAAACP010000009">
    <property type="protein sequence ID" value="GAA0864432.1"/>
    <property type="molecule type" value="Genomic_DNA"/>
</dbReference>
<dbReference type="PIRSF" id="PIRSF036458">
    <property type="entry name" value="Butyrate_kin"/>
    <property type="match status" value="1"/>
</dbReference>
<proteinExistence type="inferred from homology"/>
<dbReference type="InterPro" id="IPR011245">
    <property type="entry name" value="Butyrate_kin"/>
</dbReference>
<dbReference type="PROSITE" id="PS01075">
    <property type="entry name" value="ACETATE_KINASE_1"/>
    <property type="match status" value="1"/>
</dbReference>
<keyword evidence="3 9" id="KW-0963">Cytoplasm</keyword>
<dbReference type="InterPro" id="IPR000890">
    <property type="entry name" value="Aliphatic_acid_kin_short-chain"/>
</dbReference>
<dbReference type="NCBIfam" id="NF002834">
    <property type="entry name" value="PRK03011.1-5"/>
    <property type="match status" value="1"/>
</dbReference>
<dbReference type="RefSeq" id="WP_346045096.1">
    <property type="nucleotide sequence ID" value="NZ_BAAACP010000009.1"/>
</dbReference>
<comment type="subcellular location">
    <subcellularLocation>
        <location evidence="1 9">Cytoplasm</location>
    </subcellularLocation>
</comment>
<dbReference type="Proteomes" id="UP001400965">
    <property type="component" value="Unassembled WGS sequence"/>
</dbReference>
<gene>
    <name evidence="11" type="primary">buk_2</name>
    <name evidence="9" type="synonym">buk</name>
    <name evidence="11" type="ORF">GCM10008917_17890</name>
</gene>
<dbReference type="PANTHER" id="PTHR21060">
    <property type="entry name" value="ACETATE KINASE"/>
    <property type="match status" value="1"/>
</dbReference>
<dbReference type="HAMAP" id="MF_00542">
    <property type="entry name" value="Butyrate_kinase"/>
    <property type="match status" value="1"/>
</dbReference>
<comment type="similarity">
    <text evidence="2 9 10">Belongs to the acetokinase family.</text>
</comment>
<dbReference type="EC" id="2.7.2.7" evidence="9"/>
<evidence type="ECO:0000313" key="12">
    <source>
        <dbReference type="Proteomes" id="UP001400965"/>
    </source>
</evidence>
<organism evidence="11 12">
    <name type="scientific">Paraclostridium tenue</name>
    <dbReference type="NCBI Taxonomy" id="1737"/>
    <lineage>
        <taxon>Bacteria</taxon>
        <taxon>Bacillati</taxon>
        <taxon>Bacillota</taxon>
        <taxon>Clostridia</taxon>
        <taxon>Peptostreptococcales</taxon>
        <taxon>Peptostreptococcaceae</taxon>
        <taxon>Paraclostridium</taxon>
    </lineage>
</organism>
<reference evidence="11 12" key="1">
    <citation type="journal article" date="2019" name="Int. J. Syst. Evol. Microbiol.">
        <title>The Global Catalogue of Microorganisms (GCM) 10K type strain sequencing project: providing services to taxonomists for standard genome sequencing and annotation.</title>
        <authorList>
            <consortium name="The Broad Institute Genomics Platform"/>
            <consortium name="The Broad Institute Genome Sequencing Center for Infectious Disease"/>
            <person name="Wu L."/>
            <person name="Ma J."/>
        </authorList>
    </citation>
    <scope>NUCLEOTIDE SEQUENCE [LARGE SCALE GENOMIC DNA]</scope>
    <source>
        <strain evidence="11 12">JCM 6486</strain>
    </source>
</reference>
<comment type="caution">
    <text evidence="11">The sequence shown here is derived from an EMBL/GenBank/DDBJ whole genome shotgun (WGS) entry which is preliminary data.</text>
</comment>
<dbReference type="InterPro" id="IPR023865">
    <property type="entry name" value="Aliphatic_acid_kinase_CS"/>
</dbReference>
<dbReference type="PRINTS" id="PR00471">
    <property type="entry name" value="ACETATEKNASE"/>
</dbReference>
<accession>A0ABN1M5A5</accession>
<keyword evidence="6 9" id="KW-0418">Kinase</keyword>
<dbReference type="SUPFAM" id="SSF53067">
    <property type="entry name" value="Actin-like ATPase domain"/>
    <property type="match status" value="2"/>
</dbReference>
<dbReference type="CDD" id="cd24011">
    <property type="entry name" value="ASKHA_NBD_BK"/>
    <property type="match status" value="1"/>
</dbReference>
<dbReference type="PANTHER" id="PTHR21060:SF3">
    <property type="entry name" value="BUTYRATE KINASE 2-RELATED"/>
    <property type="match status" value="1"/>
</dbReference>
<keyword evidence="7 9" id="KW-0067">ATP-binding</keyword>
<evidence type="ECO:0000256" key="3">
    <source>
        <dbReference type="ARBA" id="ARBA00022490"/>
    </source>
</evidence>
<evidence type="ECO:0000256" key="5">
    <source>
        <dbReference type="ARBA" id="ARBA00022741"/>
    </source>
</evidence>
<keyword evidence="12" id="KW-1185">Reference proteome</keyword>
<evidence type="ECO:0000256" key="6">
    <source>
        <dbReference type="ARBA" id="ARBA00022777"/>
    </source>
</evidence>
<sequence length="367" mass="39505">MEKKFKILTINPGSTSTKIAVFDNEELLFEKTLRHTSEEISKYEKISDQFEFRKQVIEDALKEGGIKVSDLDAVVGRGGLLKPITGGTYSVDEEMVEDLKVGVLGEHASNLGGLIAKEIGDSVGIPSYIVDPVVVDELNDVARISGIPEITRKSIFHALNQKATARRAAKDLNKKYEDCNFIVAHMGGGISVGAHLKGSVIDVANALDGEGPFSPERSGGLPVGDLVKMCFSGEYTQDDIKKRIKGNGGLVAYLNTNDGREVEAMIEAGNDKAKIVYEAMAYQVAKEIGACATVLNGEVDAVLLTGGISYSKMVTNMIIDKVKFVAEVKVYPGEDEMIALAQGGLRVLSNEEEAKVYGKELAIANTL</sequence>